<organism evidence="3 4">
    <name type="scientific">Corynebacterium comes</name>
    <dbReference type="NCBI Taxonomy" id="2675218"/>
    <lineage>
        <taxon>Bacteria</taxon>
        <taxon>Bacillati</taxon>
        <taxon>Actinomycetota</taxon>
        <taxon>Actinomycetes</taxon>
        <taxon>Mycobacteriales</taxon>
        <taxon>Corynebacteriaceae</taxon>
        <taxon>Corynebacterium</taxon>
    </lineage>
</organism>
<keyword evidence="2" id="KW-1133">Transmembrane helix</keyword>
<name>A0A6B8W0D9_9CORY</name>
<dbReference type="InterPro" id="IPR021449">
    <property type="entry name" value="DUF3099"/>
</dbReference>
<evidence type="ECO:0000256" key="1">
    <source>
        <dbReference type="SAM" id="MobiDB-lite"/>
    </source>
</evidence>
<evidence type="ECO:0000313" key="4">
    <source>
        <dbReference type="Proteomes" id="UP000425178"/>
    </source>
</evidence>
<dbReference type="EMBL" id="CP046453">
    <property type="protein sequence ID" value="QGU04785.1"/>
    <property type="molecule type" value="Genomic_DNA"/>
</dbReference>
<feature type="compositionally biased region" description="Basic and acidic residues" evidence="1">
    <location>
        <begin position="158"/>
        <end position="178"/>
    </location>
</feature>
<dbReference type="Pfam" id="PF11298">
    <property type="entry name" value="DUF3099"/>
    <property type="match status" value="1"/>
</dbReference>
<reference evidence="3 4" key="1">
    <citation type="journal article" date="2021" name="Int. J. Syst. Evol. Microbiol.">
        <title>Classification of three corynebacterial strains isolated from a small paddock in North Rhine-Westphalia: proposal of &lt;i&gt;Corynebacterium kalinowskii&lt;/i&gt; sp. nov., &lt;i&gt;Corynebacterium comes&lt;/i&gt; sp. nov. and &lt;i&gt;Corynebacterium occultum&lt;/i&gt; sp. nov.</title>
        <authorList>
            <person name="Schaffert L."/>
            <person name="Ruwe M."/>
            <person name="Milse J."/>
            <person name="Hanuschka K."/>
            <person name="Ortseifen V."/>
            <person name="Droste J."/>
            <person name="Brandt D."/>
            <person name="Schl L."/>
            <person name="Kutter Y."/>
            <person name="Vinke S."/>
            <person name="Vieh P."/>
            <person name="Jacob L."/>
            <person name="L N.C."/>
            <person name="Schulte-Berndt E."/>
            <person name="Hain C."/>
            <person name="Linder M."/>
            <person name="Schmidt P."/>
            <person name="Wollenschl L."/>
            <person name="Luttermann T."/>
            <person name="Thieme E."/>
            <person name="Hassa J."/>
            <person name="Haak M."/>
            <person name="Wittchen M."/>
            <person name="Mentz A."/>
            <person name="Persicke M."/>
            <person name="Busche T."/>
            <person name="R C."/>
        </authorList>
    </citation>
    <scope>NUCLEOTIDE SEQUENCE [LARGE SCALE GENOMIC DNA]</scope>
    <source>
        <strain evidence="3 4">2019</strain>
    </source>
</reference>
<evidence type="ECO:0000256" key="2">
    <source>
        <dbReference type="SAM" id="Phobius"/>
    </source>
</evidence>
<keyword evidence="2" id="KW-0812">Transmembrane</keyword>
<dbReference type="KEGG" id="ccoe:CETAM_07655"/>
<gene>
    <name evidence="3" type="ORF">CETAM_07655</name>
</gene>
<dbReference type="Proteomes" id="UP000425178">
    <property type="component" value="Chromosome"/>
</dbReference>
<dbReference type="AlphaFoldDB" id="A0A6B8W0D9"/>
<feature type="compositionally biased region" description="Acidic residues" evidence="1">
    <location>
        <begin position="1"/>
        <end position="10"/>
    </location>
</feature>
<protein>
    <recommendedName>
        <fullName evidence="5">DUF3099 domain-containing protein</fullName>
    </recommendedName>
</protein>
<feature type="transmembrane region" description="Helical" evidence="2">
    <location>
        <begin position="88"/>
        <end position="111"/>
    </location>
</feature>
<dbReference type="RefSeq" id="WP_156228303.1">
    <property type="nucleotide sequence ID" value="NZ_CP046453.1"/>
</dbReference>
<keyword evidence="2" id="KW-0472">Membrane</keyword>
<sequence>MDQDPFDTVDDAGTGDGDVAGDGATSRSGKRSGKRFRLSRRRAELITDARRSPAEDLRRRELLYSLLQGARLPALLISAGSYLWLGDWIISGLLFIISVPLPWIAVVIANGKGERRDKRMRNVYKPQAAREFNSQLAAEAARRAQLASGDQHALPSAGEEHETIDHTDDSDETLKDDK</sequence>
<feature type="region of interest" description="Disordered" evidence="1">
    <location>
        <begin position="1"/>
        <end position="36"/>
    </location>
</feature>
<proteinExistence type="predicted"/>
<evidence type="ECO:0000313" key="3">
    <source>
        <dbReference type="EMBL" id="QGU04785.1"/>
    </source>
</evidence>
<accession>A0A6B8W0D9</accession>
<keyword evidence="4" id="KW-1185">Reference proteome</keyword>
<feature type="region of interest" description="Disordered" evidence="1">
    <location>
        <begin position="146"/>
        <end position="178"/>
    </location>
</feature>
<evidence type="ECO:0008006" key="5">
    <source>
        <dbReference type="Google" id="ProtNLM"/>
    </source>
</evidence>